<dbReference type="InterPro" id="IPR036097">
    <property type="entry name" value="HisK_dim/P_sf"/>
</dbReference>
<dbReference type="Proteomes" id="UP000265715">
    <property type="component" value="Unassembled WGS sequence"/>
</dbReference>
<gene>
    <name evidence="11" type="primary">phoR_2</name>
    <name evidence="11" type="ORF">Mterra_01791</name>
</gene>
<dbReference type="InterPro" id="IPR029016">
    <property type="entry name" value="GAF-like_dom_sf"/>
</dbReference>
<feature type="domain" description="PAC" evidence="10">
    <location>
        <begin position="932"/>
        <end position="983"/>
    </location>
</feature>
<dbReference type="SUPFAM" id="SSF55874">
    <property type="entry name" value="ATPase domain of HSP90 chaperone/DNA topoisomerase II/histidine kinase"/>
    <property type="match status" value="1"/>
</dbReference>
<dbReference type="SUPFAM" id="SSF47384">
    <property type="entry name" value="Homodimeric domain of signal transducing histidine kinase"/>
    <property type="match status" value="1"/>
</dbReference>
<dbReference type="PROSITE" id="PS50112">
    <property type="entry name" value="PAS"/>
    <property type="match status" value="5"/>
</dbReference>
<dbReference type="CDD" id="cd00082">
    <property type="entry name" value="HisKA"/>
    <property type="match status" value="1"/>
</dbReference>
<dbReference type="SMART" id="SM00387">
    <property type="entry name" value="HATPase_c"/>
    <property type="match status" value="1"/>
</dbReference>
<reference evidence="11 12" key="1">
    <citation type="submission" date="2018-08" db="EMBL/GenBank/DDBJ databases">
        <title>Meiothermus terrae DSM 26712 genome sequencing project.</title>
        <authorList>
            <person name="Da Costa M.S."/>
            <person name="Albuquerque L."/>
            <person name="Raposo P."/>
            <person name="Froufe H.J.C."/>
            <person name="Barroso C.S."/>
            <person name="Egas C."/>
        </authorList>
    </citation>
    <scope>NUCLEOTIDE SEQUENCE [LARGE SCALE GENOMIC DNA]</scope>
    <source>
        <strain evidence="11 12">DSM 26712</strain>
    </source>
</reference>
<dbReference type="Pfam" id="PF08447">
    <property type="entry name" value="PAS_3"/>
    <property type="match status" value="3"/>
</dbReference>
<name>A0A399ENF7_9DEIN</name>
<keyword evidence="6" id="KW-0902">Two-component regulatory system</keyword>
<dbReference type="PRINTS" id="PR00344">
    <property type="entry name" value="BCTRLSENSOR"/>
</dbReference>
<dbReference type="FunFam" id="3.30.450.20:FF:000099">
    <property type="entry name" value="Sensory box sensor histidine kinase"/>
    <property type="match status" value="3"/>
</dbReference>
<dbReference type="Gene3D" id="1.10.287.130">
    <property type="match status" value="1"/>
</dbReference>
<dbReference type="FunFam" id="3.30.565.10:FF:000006">
    <property type="entry name" value="Sensor histidine kinase WalK"/>
    <property type="match status" value="1"/>
</dbReference>
<feature type="domain" description="PAC" evidence="10">
    <location>
        <begin position="215"/>
        <end position="267"/>
    </location>
</feature>
<dbReference type="SMART" id="SM00065">
    <property type="entry name" value="GAF"/>
    <property type="match status" value="3"/>
</dbReference>
<dbReference type="CDD" id="cd00075">
    <property type="entry name" value="HATPase"/>
    <property type="match status" value="1"/>
</dbReference>
<dbReference type="Pfam" id="PF08448">
    <property type="entry name" value="PAS_4"/>
    <property type="match status" value="2"/>
</dbReference>
<dbReference type="InterPro" id="IPR003018">
    <property type="entry name" value="GAF"/>
</dbReference>
<evidence type="ECO:0000259" key="10">
    <source>
        <dbReference type="PROSITE" id="PS50113"/>
    </source>
</evidence>
<dbReference type="InterPro" id="IPR035965">
    <property type="entry name" value="PAS-like_dom_sf"/>
</dbReference>
<dbReference type="InterPro" id="IPR003661">
    <property type="entry name" value="HisK_dim/P_dom"/>
</dbReference>
<evidence type="ECO:0000313" key="11">
    <source>
        <dbReference type="EMBL" id="RIH85136.1"/>
    </source>
</evidence>
<dbReference type="Pfam" id="PF02518">
    <property type="entry name" value="HATPase_c"/>
    <property type="match status" value="1"/>
</dbReference>
<comment type="caution">
    <text evidence="11">The sequence shown here is derived from an EMBL/GenBank/DDBJ whole genome shotgun (WGS) entry which is preliminary data.</text>
</comment>
<feature type="domain" description="PAS" evidence="9">
    <location>
        <begin position="142"/>
        <end position="212"/>
    </location>
</feature>
<dbReference type="InterPro" id="IPR003594">
    <property type="entry name" value="HATPase_dom"/>
</dbReference>
<evidence type="ECO:0000313" key="12">
    <source>
        <dbReference type="Proteomes" id="UP000265715"/>
    </source>
</evidence>
<dbReference type="InterPro" id="IPR004358">
    <property type="entry name" value="Sig_transdc_His_kin-like_C"/>
</dbReference>
<dbReference type="EMBL" id="QXDL01000063">
    <property type="protein sequence ID" value="RIH85136.1"/>
    <property type="molecule type" value="Genomic_DNA"/>
</dbReference>
<dbReference type="InterPro" id="IPR036890">
    <property type="entry name" value="HATPase_C_sf"/>
</dbReference>
<feature type="domain" description="PAS" evidence="9">
    <location>
        <begin position="607"/>
        <end position="658"/>
    </location>
</feature>
<evidence type="ECO:0000256" key="6">
    <source>
        <dbReference type="ARBA" id="ARBA00023012"/>
    </source>
</evidence>
<evidence type="ECO:0000256" key="1">
    <source>
        <dbReference type="ARBA" id="ARBA00000085"/>
    </source>
</evidence>
<dbReference type="PROSITE" id="PS50109">
    <property type="entry name" value="HIS_KIN"/>
    <property type="match status" value="1"/>
</dbReference>
<evidence type="ECO:0000256" key="2">
    <source>
        <dbReference type="ARBA" id="ARBA00012438"/>
    </source>
</evidence>
<feature type="domain" description="PAC" evidence="10">
    <location>
        <begin position="806"/>
        <end position="858"/>
    </location>
</feature>
<keyword evidence="3" id="KW-0597">Phosphoprotein</keyword>
<keyword evidence="7" id="KW-0472">Membrane</keyword>
<evidence type="ECO:0000259" key="9">
    <source>
        <dbReference type="PROSITE" id="PS50112"/>
    </source>
</evidence>
<dbReference type="Gene3D" id="3.30.450.40">
    <property type="match status" value="3"/>
</dbReference>
<comment type="catalytic activity">
    <reaction evidence="1">
        <text>ATP + protein L-histidine = ADP + protein N-phospho-L-histidine.</text>
        <dbReference type="EC" id="2.7.13.3"/>
    </reaction>
</comment>
<dbReference type="Gene3D" id="3.30.565.10">
    <property type="entry name" value="Histidine kinase-like ATPase, C-terminal domain"/>
    <property type="match status" value="1"/>
</dbReference>
<evidence type="ECO:0000256" key="5">
    <source>
        <dbReference type="ARBA" id="ARBA00022777"/>
    </source>
</evidence>
<evidence type="ECO:0000256" key="3">
    <source>
        <dbReference type="ARBA" id="ARBA00022553"/>
    </source>
</evidence>
<evidence type="ECO:0000259" key="8">
    <source>
        <dbReference type="PROSITE" id="PS50109"/>
    </source>
</evidence>
<evidence type="ECO:0000256" key="4">
    <source>
        <dbReference type="ARBA" id="ARBA00022679"/>
    </source>
</evidence>
<dbReference type="GO" id="GO:0000155">
    <property type="term" value="F:phosphorelay sensor kinase activity"/>
    <property type="evidence" value="ECO:0007669"/>
    <property type="project" value="InterPro"/>
</dbReference>
<dbReference type="PANTHER" id="PTHR43304">
    <property type="entry name" value="PHYTOCHROME-LIKE PROTEIN CPH1"/>
    <property type="match status" value="1"/>
</dbReference>
<accession>A0A399ENF7</accession>
<keyword evidence="4 11" id="KW-0808">Transferase</keyword>
<dbReference type="SMART" id="SM00086">
    <property type="entry name" value="PAC"/>
    <property type="match status" value="4"/>
</dbReference>
<dbReference type="SMART" id="SM00388">
    <property type="entry name" value="HisKA"/>
    <property type="match status" value="1"/>
</dbReference>
<feature type="domain" description="PAS" evidence="9">
    <location>
        <begin position="859"/>
        <end position="929"/>
    </location>
</feature>
<dbReference type="Pfam" id="PF13185">
    <property type="entry name" value="GAF_2"/>
    <property type="match status" value="2"/>
</dbReference>
<dbReference type="InterPro" id="IPR001610">
    <property type="entry name" value="PAC"/>
</dbReference>
<dbReference type="Pfam" id="PF00512">
    <property type="entry name" value="HisKA"/>
    <property type="match status" value="1"/>
</dbReference>
<feature type="domain" description="PAS" evidence="9">
    <location>
        <begin position="22"/>
        <end position="64"/>
    </location>
</feature>
<organism evidence="11 12">
    <name type="scientific">Calidithermus terrae</name>
    <dbReference type="NCBI Taxonomy" id="1408545"/>
    <lineage>
        <taxon>Bacteria</taxon>
        <taxon>Thermotogati</taxon>
        <taxon>Deinococcota</taxon>
        <taxon>Deinococci</taxon>
        <taxon>Thermales</taxon>
        <taxon>Thermaceae</taxon>
        <taxon>Calidithermus</taxon>
    </lineage>
</organism>
<dbReference type="PROSITE" id="PS50113">
    <property type="entry name" value="PAC"/>
    <property type="match status" value="4"/>
</dbReference>
<dbReference type="InterPro" id="IPR013655">
    <property type="entry name" value="PAS_fold_3"/>
</dbReference>
<sequence>MKPEQSENPAPAASPLGVEAARLLDAVGQAVIAADAQGRIAHWNAAAQALYGWAAAEVLGREFLEVIPLEAAGEPGQRILAAALAGGSWSGEARLRRKDGSSLRALLRLNPVLDGRGGVAGVVALAQDARESHLAEEALRDSEERFRSLVEASTDFVFTLAPDGSSPQLSAWWSGFTGQDPRAAEGEGWLEVVHPHDRERVRAAWAEAMARLSPYRQEYRLRHRSGQYHRLRIRCLPRFSPEGELREWIGTATDVTERRRAEEHLQRLQRVTASLSQAATPQQVYAAVMSQVEGALGASAGSVYVLEDDELRLVAATGMAEESLEAYRHLPLAAPVPAADAVRRREPVWLPSRADYAGLYPHLQEHLARLEGEAAASIPLVYEGEVLGGLNFTFRDRLAFDREDRNFLLAVAAQTAQALERARLLEAERQARERAEKLQRLTAVLSEPLDPASIYERLMSESAALLGARTGTLYLLEGDTLQAASWTGENALRRHYLSIPLSAPVPAADSAREGVARWLRSKDDYARQYPHLGPQIRQLATEAGVSLPLRAGGHTLGSLAFTFEGEREWGARERAFLEALASLTAEAIERARLYADERRARHGLEEANALLQTLLESAPLGFAFVDRELRYRYINAALARLNGLPPEAHLGRSVTELFPGARQTVELLRGVMERNEPVLEMEFVADPSHPVAPGHTFWLSYYPVRAGERVLGVGVFSQDVTERRQAEAAVRASEARYRALVEVGGAAVWRTDAGGELVWANEHFQRLTGLSLETAHGLGWLEAIHPDDRPLALQAWQRSLERLVPYDVELRLRGQDGRYRVVHSRAAPVFGEDGRVQEWMGTDTDITARKLAEAALRESEERFRTMADSSPLVIWVTDPQGRVEFVNRAYTEFFGSSAEQIREQGWRPLVHPDDAPAYTQAFLECLREHRPFQAQARVRHASGEWRWIVSYATPRFVDGEFVGMVGSSPDITGIKQVEERLRLRVRQQAAVAELSRRALESPDPGALFQEALQALTQTLEVEYAGVFELLPEGRSLRLCAGVGWREGRVGEVTVSTGPDTQPGYTLSAGQPVVVVDLSSEARFQGPPLLHEHGVVSGMTMVIRGMPQPYGVLGVHSASRRAFSRDDVNFLRSVANVLAIYIERHRAEQALRESEERYRRLAEAQKRFVADAAHELRAPLTAIQGNLQLLLRFEGIDERERREALSDAAREAERLSRLVNDMLALARGDAGLRLRLEPVRLDRVLGEAFSTVKGLGDGHRLELAPLPALTVPGDADRLKQLALQLLENALKYTPAGGEVRLELEPGEGYAELRVRDTGVGIGPEDLPHVFERFYRADPSRSRDAGGTGLGLAIAKWIVEQHGGRIWLQSELGRGTTAFVRLPLEAPPG</sequence>
<dbReference type="EC" id="2.7.13.3" evidence="2"/>
<dbReference type="SUPFAM" id="SSF55781">
    <property type="entry name" value="GAF domain-like"/>
    <property type="match status" value="3"/>
</dbReference>
<dbReference type="InterPro" id="IPR000014">
    <property type="entry name" value="PAS"/>
</dbReference>
<dbReference type="SUPFAM" id="SSF55785">
    <property type="entry name" value="PYP-like sensor domain (PAS domain)"/>
    <property type="match status" value="5"/>
</dbReference>
<keyword evidence="12" id="KW-1185">Reference proteome</keyword>
<dbReference type="OrthoDB" id="112712at2"/>
<dbReference type="SMART" id="SM00091">
    <property type="entry name" value="PAS"/>
    <property type="match status" value="5"/>
</dbReference>
<feature type="domain" description="Histidine kinase" evidence="8">
    <location>
        <begin position="1170"/>
        <end position="1384"/>
    </location>
</feature>
<dbReference type="InterPro" id="IPR005467">
    <property type="entry name" value="His_kinase_dom"/>
</dbReference>
<dbReference type="Gene3D" id="3.30.450.20">
    <property type="entry name" value="PAS domain"/>
    <property type="match status" value="5"/>
</dbReference>
<dbReference type="NCBIfam" id="TIGR00229">
    <property type="entry name" value="sensory_box"/>
    <property type="match status" value="5"/>
</dbReference>
<dbReference type="InterPro" id="IPR052162">
    <property type="entry name" value="Sensor_kinase/Photoreceptor"/>
</dbReference>
<feature type="domain" description="PAC" evidence="10">
    <location>
        <begin position="89"/>
        <end position="141"/>
    </location>
</feature>
<dbReference type="InterPro" id="IPR000700">
    <property type="entry name" value="PAS-assoc_C"/>
</dbReference>
<dbReference type="Pfam" id="PF01590">
    <property type="entry name" value="GAF"/>
    <property type="match status" value="1"/>
</dbReference>
<dbReference type="RefSeq" id="WP_119314906.1">
    <property type="nucleotide sequence ID" value="NZ_QXDL01000063.1"/>
</dbReference>
<dbReference type="PANTHER" id="PTHR43304:SF1">
    <property type="entry name" value="PAC DOMAIN-CONTAINING PROTEIN"/>
    <property type="match status" value="1"/>
</dbReference>
<dbReference type="InterPro" id="IPR013656">
    <property type="entry name" value="PAS_4"/>
</dbReference>
<dbReference type="FunFam" id="1.10.287.130:FF:000001">
    <property type="entry name" value="Two-component sensor histidine kinase"/>
    <property type="match status" value="1"/>
</dbReference>
<feature type="domain" description="PAS" evidence="9">
    <location>
        <begin position="733"/>
        <end position="803"/>
    </location>
</feature>
<keyword evidence="5" id="KW-0418">Kinase</keyword>
<protein>
    <recommendedName>
        <fullName evidence="2">histidine kinase</fullName>
        <ecNumber evidence="2">2.7.13.3</ecNumber>
    </recommendedName>
</protein>
<evidence type="ECO:0000256" key="7">
    <source>
        <dbReference type="ARBA" id="ARBA00023136"/>
    </source>
</evidence>
<proteinExistence type="predicted"/>
<dbReference type="CDD" id="cd00130">
    <property type="entry name" value="PAS"/>
    <property type="match status" value="4"/>
</dbReference>